<evidence type="ECO:0000259" key="12">
    <source>
        <dbReference type="Pfam" id="PF12693"/>
    </source>
</evidence>
<dbReference type="GO" id="GO:0009276">
    <property type="term" value="C:Gram-negative-bacterium-type cell wall"/>
    <property type="evidence" value="ECO:0007669"/>
    <property type="project" value="InterPro"/>
</dbReference>
<evidence type="ECO:0000256" key="9">
    <source>
        <dbReference type="ARBA" id="ARBA00023136"/>
    </source>
</evidence>
<evidence type="ECO:0000256" key="2">
    <source>
        <dbReference type="ARBA" id="ARBA00005318"/>
    </source>
</evidence>
<dbReference type="PIRSF" id="PIRSF015761">
    <property type="entry name" value="Protein_L"/>
    <property type="match status" value="1"/>
</dbReference>
<dbReference type="Pfam" id="PF12693">
    <property type="entry name" value="GspL_C"/>
    <property type="match status" value="1"/>
</dbReference>
<evidence type="ECO:0000313" key="14">
    <source>
        <dbReference type="Proteomes" id="UP000314285"/>
    </source>
</evidence>
<dbReference type="SUPFAM" id="SSF53067">
    <property type="entry name" value="Actin-like ATPase domain"/>
    <property type="match status" value="1"/>
</dbReference>
<dbReference type="GO" id="GO:0015628">
    <property type="term" value="P:protein secretion by the type II secretion system"/>
    <property type="evidence" value="ECO:0007669"/>
    <property type="project" value="InterPro"/>
</dbReference>
<keyword evidence="8" id="KW-1133">Transmembrane helix</keyword>
<dbReference type="RefSeq" id="WP_005014911.1">
    <property type="nucleotide sequence ID" value="NZ_CP027365.1"/>
</dbReference>
<dbReference type="InterPro" id="IPR007812">
    <property type="entry name" value="T2SS_protein-GspL"/>
</dbReference>
<dbReference type="Proteomes" id="UP000314285">
    <property type="component" value="Unassembled WGS sequence"/>
</dbReference>
<evidence type="ECO:0000256" key="3">
    <source>
        <dbReference type="ARBA" id="ARBA00022448"/>
    </source>
</evidence>
<dbReference type="Gene3D" id="3.30.420.380">
    <property type="match status" value="1"/>
</dbReference>
<comment type="similarity">
    <text evidence="2 10">Belongs to the GSP L family.</text>
</comment>
<gene>
    <name evidence="13" type="ORF">FHY67_01485</name>
</gene>
<reference evidence="13 14" key="1">
    <citation type="submission" date="2019-06" db="EMBL/GenBank/DDBJ databases">
        <title>Genome of Acinetobacter radioresistens APH1, a phenol degrading strain.</title>
        <authorList>
            <person name="Liu Y."/>
        </authorList>
    </citation>
    <scope>NUCLEOTIDE SEQUENCE [LARGE SCALE GENOMIC DNA]</scope>
    <source>
        <strain evidence="13 14">APH1</strain>
    </source>
</reference>
<keyword evidence="6" id="KW-0812">Transmembrane</keyword>
<feature type="domain" description="GspL periplasmic" evidence="12">
    <location>
        <begin position="233"/>
        <end position="374"/>
    </location>
</feature>
<comment type="subcellular location">
    <subcellularLocation>
        <location evidence="1">Cell inner membrane</location>
        <topology evidence="1">Single-pass membrane protein</topology>
    </subcellularLocation>
</comment>
<evidence type="ECO:0000256" key="4">
    <source>
        <dbReference type="ARBA" id="ARBA00022475"/>
    </source>
</evidence>
<evidence type="ECO:0000256" key="1">
    <source>
        <dbReference type="ARBA" id="ARBA00004377"/>
    </source>
</evidence>
<name>A0A8H2PX09_ACIRA</name>
<comment type="function">
    <text evidence="10">Inner membrane component of the type II secretion system required for the energy-dependent secretion of extracellular factors such as proteases and toxins from the periplasm.</text>
</comment>
<feature type="domain" description="GspL cytoplasmic actin-ATPase-like" evidence="11">
    <location>
        <begin position="24"/>
        <end position="188"/>
    </location>
</feature>
<sequence length="380" mass="43177">MLYLWMPEANGVWQWSNGDAWSESSSLEQLIQEIKIYQGEEIVVFFPSRGLQLLQQQMSKSQYKQLGTEGVRYLLEEYVIQPIDQLKVLHYFQAAEERLTVMGVALNLVETLLHSLNLLPLKVAALLPDFLVLPQPDPGETILANIHQRLLARENEFSGNSIDELGVYLEFIHPETRFRCSGLSPDQQIVLDAVTTQEQRQYFSYQFEPIKKPKQHPFNILPKAQKSEQFSGYWKACAAVFCAILIVQLSYDVLRWSKLKKLADQTAIQAIDQYQDWFGPNSRITEENIQSQFESQLRMSRSANTEALQILSRVGPILAQQQILAERVGYESSILSLDLKASSSEQLQALTQQLNQQGFKAELGNVQTQGAGVIGLVKVQ</sequence>
<dbReference type="InterPro" id="IPR043129">
    <property type="entry name" value="ATPase_NBD"/>
</dbReference>
<dbReference type="Pfam" id="PF05134">
    <property type="entry name" value="T2SSL"/>
    <property type="match status" value="1"/>
</dbReference>
<dbReference type="GO" id="GO:0015627">
    <property type="term" value="C:type II protein secretion system complex"/>
    <property type="evidence" value="ECO:0007669"/>
    <property type="project" value="InterPro"/>
</dbReference>
<evidence type="ECO:0000256" key="7">
    <source>
        <dbReference type="ARBA" id="ARBA00022927"/>
    </source>
</evidence>
<dbReference type="GO" id="GO:0005886">
    <property type="term" value="C:plasma membrane"/>
    <property type="evidence" value="ECO:0007669"/>
    <property type="project" value="UniProtKB-SubCell"/>
</dbReference>
<evidence type="ECO:0000313" key="13">
    <source>
        <dbReference type="EMBL" id="TNX94161.1"/>
    </source>
</evidence>
<evidence type="ECO:0000259" key="11">
    <source>
        <dbReference type="Pfam" id="PF05134"/>
    </source>
</evidence>
<dbReference type="NCBIfam" id="TIGR01709">
    <property type="entry name" value="typeII_sec_gspL"/>
    <property type="match status" value="1"/>
</dbReference>
<protein>
    <recommendedName>
        <fullName evidence="10">Type II secretion system protein L</fullName>
        <shortName evidence="10">T2SS protein L</shortName>
    </recommendedName>
</protein>
<keyword evidence="5" id="KW-0997">Cell inner membrane</keyword>
<comment type="caution">
    <text evidence="13">The sequence shown here is derived from an EMBL/GenBank/DDBJ whole genome shotgun (WGS) entry which is preliminary data.</text>
</comment>
<keyword evidence="3 10" id="KW-0813">Transport</keyword>
<evidence type="ECO:0000256" key="8">
    <source>
        <dbReference type="ARBA" id="ARBA00022989"/>
    </source>
</evidence>
<dbReference type="Gene3D" id="3.30.1360.100">
    <property type="entry name" value="General secretion pathway protein M, EpsM"/>
    <property type="match status" value="1"/>
</dbReference>
<dbReference type="EMBL" id="VFBM01000001">
    <property type="protein sequence ID" value="TNX94161.1"/>
    <property type="molecule type" value="Genomic_DNA"/>
</dbReference>
<dbReference type="InterPro" id="IPR025691">
    <property type="entry name" value="GspL_pp_dom"/>
</dbReference>
<organism evidence="13 14">
    <name type="scientific">Acinetobacter radioresistens</name>
    <dbReference type="NCBI Taxonomy" id="40216"/>
    <lineage>
        <taxon>Bacteria</taxon>
        <taxon>Pseudomonadati</taxon>
        <taxon>Pseudomonadota</taxon>
        <taxon>Gammaproteobacteria</taxon>
        <taxon>Moraxellales</taxon>
        <taxon>Moraxellaceae</taxon>
        <taxon>Acinetobacter</taxon>
    </lineage>
</organism>
<evidence type="ECO:0000256" key="5">
    <source>
        <dbReference type="ARBA" id="ARBA00022519"/>
    </source>
</evidence>
<proteinExistence type="inferred from homology"/>
<dbReference type="AlphaFoldDB" id="A0A8H2PX09"/>
<dbReference type="InterPro" id="IPR024230">
    <property type="entry name" value="GspL_cyto_dom"/>
</dbReference>
<keyword evidence="7 10" id="KW-0653">Protein transport</keyword>
<accession>A0A8H2PX09</accession>
<evidence type="ECO:0000256" key="10">
    <source>
        <dbReference type="PIRNR" id="PIRNR015761"/>
    </source>
</evidence>
<evidence type="ECO:0000256" key="6">
    <source>
        <dbReference type="ARBA" id="ARBA00022692"/>
    </source>
</evidence>
<keyword evidence="9" id="KW-0472">Membrane</keyword>
<keyword evidence="4" id="KW-1003">Cell membrane</keyword>